<protein>
    <submittedName>
        <fullName evidence="1">Unnamed protein product</fullName>
    </submittedName>
</protein>
<accession>A0ACB5T1A2</accession>
<name>A0ACB5T1A2_AMBMO</name>
<proteinExistence type="predicted"/>
<dbReference type="Proteomes" id="UP001165064">
    <property type="component" value="Unassembled WGS sequence"/>
</dbReference>
<dbReference type="EMBL" id="BSXS01001965">
    <property type="protein sequence ID" value="GME77773.1"/>
    <property type="molecule type" value="Genomic_DNA"/>
</dbReference>
<keyword evidence="2" id="KW-1185">Reference proteome</keyword>
<sequence>MITSIKKLYLASFLQLFTAIATCPFIISPQFSYPPPNVTVVSVSMHTFAMLINLTSPYIQTVLCHGFLTSVSFASFIAASLQLIHAIREIMDGHSDWQYWLCLVTTFASFTAFSLSLFDFRRAYQISHHAGFKEQQQTQPNSKIIFMMDSENGSTVGFSLKKKSAVSLVAPFILLLTVSIADPAVVFGGISGCACLLTGLSIISTILSMFSISKANDLYAWFVLFAALCLTTTYTGIILRETTLGHQGEIYWESKFFKTIKWSLILISITEFYSFLLLFFNLDHSIKSSGFNLFSNKNNN</sequence>
<organism evidence="1 2">
    <name type="scientific">Ambrosiozyma monospora</name>
    <name type="common">Yeast</name>
    <name type="synonym">Endomycopsis monosporus</name>
    <dbReference type="NCBI Taxonomy" id="43982"/>
    <lineage>
        <taxon>Eukaryota</taxon>
        <taxon>Fungi</taxon>
        <taxon>Dikarya</taxon>
        <taxon>Ascomycota</taxon>
        <taxon>Saccharomycotina</taxon>
        <taxon>Pichiomycetes</taxon>
        <taxon>Pichiales</taxon>
        <taxon>Pichiaceae</taxon>
        <taxon>Ambrosiozyma</taxon>
    </lineage>
</organism>
<comment type="caution">
    <text evidence="1">The sequence shown here is derived from an EMBL/GenBank/DDBJ whole genome shotgun (WGS) entry which is preliminary data.</text>
</comment>
<gene>
    <name evidence="1" type="ORF">Amon02_000316500</name>
</gene>
<evidence type="ECO:0000313" key="2">
    <source>
        <dbReference type="Proteomes" id="UP001165064"/>
    </source>
</evidence>
<evidence type="ECO:0000313" key="1">
    <source>
        <dbReference type="EMBL" id="GME77773.1"/>
    </source>
</evidence>
<reference evidence="1" key="1">
    <citation type="submission" date="2023-04" db="EMBL/GenBank/DDBJ databases">
        <title>Ambrosiozyma monospora NBRC 10751.</title>
        <authorList>
            <person name="Ichikawa N."/>
            <person name="Sato H."/>
            <person name="Tonouchi N."/>
        </authorList>
    </citation>
    <scope>NUCLEOTIDE SEQUENCE</scope>
    <source>
        <strain evidence="1">NBRC 10751</strain>
    </source>
</reference>